<keyword evidence="9 14" id="KW-0676">Redox-active center</keyword>
<keyword evidence="19" id="KW-1185">Reference proteome</keyword>
<dbReference type="SUPFAM" id="SSF55424">
    <property type="entry name" value="FAD/NAD-linked reductases, dimerisation (C-terminal) domain"/>
    <property type="match status" value="1"/>
</dbReference>
<dbReference type="GO" id="GO:0004148">
    <property type="term" value="F:dihydrolipoyl dehydrogenase (NADH) activity"/>
    <property type="evidence" value="ECO:0007669"/>
    <property type="project" value="UniProtKB-EC"/>
</dbReference>
<dbReference type="SUPFAM" id="SSF51905">
    <property type="entry name" value="FAD/NAD(P)-binding domain"/>
    <property type="match status" value="1"/>
</dbReference>
<evidence type="ECO:0000256" key="12">
    <source>
        <dbReference type="PIRSR" id="PIRSR000350-3"/>
    </source>
</evidence>
<comment type="caution">
    <text evidence="18">The sequence shown here is derived from an EMBL/GenBank/DDBJ whole genome shotgun (WGS) entry which is preliminary data.</text>
</comment>
<dbReference type="FunFam" id="3.50.50.60:FF:000001">
    <property type="entry name" value="Dihydrolipoyl dehydrogenase, mitochondrial"/>
    <property type="match status" value="1"/>
</dbReference>
<gene>
    <name evidence="18" type="primary">lpdA</name>
    <name evidence="17" type="ORF">CH360_15290</name>
    <name evidence="18" type="ORF">CH373_16745</name>
</gene>
<evidence type="ECO:0000256" key="9">
    <source>
        <dbReference type="ARBA" id="ARBA00023284"/>
    </source>
</evidence>
<evidence type="ECO:0000313" key="18">
    <source>
        <dbReference type="EMBL" id="PJZ71990.1"/>
    </source>
</evidence>
<feature type="binding site" evidence="12">
    <location>
        <position position="116"/>
    </location>
    <ligand>
        <name>FAD</name>
        <dbReference type="ChEBI" id="CHEBI:57692"/>
    </ligand>
</feature>
<dbReference type="EC" id="1.8.1.4" evidence="2 14"/>
<dbReference type="Pfam" id="PF02852">
    <property type="entry name" value="Pyr_redox_dim"/>
    <property type="match status" value="1"/>
</dbReference>
<dbReference type="InterPro" id="IPR004099">
    <property type="entry name" value="Pyr_nucl-diS_OxRdtase_dimer"/>
</dbReference>
<feature type="binding site" evidence="12">
    <location>
        <begin position="145"/>
        <end position="147"/>
    </location>
    <ligand>
        <name>FAD</name>
        <dbReference type="ChEBI" id="CHEBI:57692"/>
    </ligand>
</feature>
<feature type="disulfide bond" description="Redox-active" evidence="13">
    <location>
        <begin position="43"/>
        <end position="48"/>
    </location>
</feature>
<dbReference type="InterPro" id="IPR023753">
    <property type="entry name" value="FAD/NAD-binding_dom"/>
</dbReference>
<feature type="binding site" evidence="12">
    <location>
        <position position="205"/>
    </location>
    <ligand>
        <name>NAD(+)</name>
        <dbReference type="ChEBI" id="CHEBI:57540"/>
    </ligand>
</feature>
<evidence type="ECO:0000313" key="17">
    <source>
        <dbReference type="EMBL" id="PJZ68643.1"/>
    </source>
</evidence>
<feature type="binding site" evidence="12">
    <location>
        <begin position="324"/>
        <end position="327"/>
    </location>
    <ligand>
        <name>FAD</name>
        <dbReference type="ChEBI" id="CHEBI:57692"/>
    </ligand>
</feature>
<dbReference type="InterPro" id="IPR050151">
    <property type="entry name" value="Class-I_Pyr_Nuc-Dis_Oxidored"/>
</dbReference>
<dbReference type="EMBL" id="NPDZ01000015">
    <property type="protein sequence ID" value="PJZ71990.1"/>
    <property type="molecule type" value="Genomic_DNA"/>
</dbReference>
<dbReference type="GO" id="GO:0050660">
    <property type="term" value="F:flavin adenine dinucleotide binding"/>
    <property type="evidence" value="ECO:0007669"/>
    <property type="project" value="InterPro"/>
</dbReference>
<keyword evidence="5 12" id="KW-0274">FAD</keyword>
<keyword evidence="6 14" id="KW-0560">Oxidoreductase</keyword>
<comment type="catalytic activity">
    <reaction evidence="10 14">
        <text>N(6)-[(R)-dihydrolipoyl]-L-lysyl-[protein] + NAD(+) = N(6)-[(R)-lipoyl]-L-lysyl-[protein] + NADH + H(+)</text>
        <dbReference type="Rhea" id="RHEA:15045"/>
        <dbReference type="Rhea" id="RHEA-COMP:10474"/>
        <dbReference type="Rhea" id="RHEA-COMP:10475"/>
        <dbReference type="ChEBI" id="CHEBI:15378"/>
        <dbReference type="ChEBI" id="CHEBI:57540"/>
        <dbReference type="ChEBI" id="CHEBI:57945"/>
        <dbReference type="ChEBI" id="CHEBI:83099"/>
        <dbReference type="ChEBI" id="CHEBI:83100"/>
        <dbReference type="EC" id="1.8.1.4"/>
    </reaction>
</comment>
<organism evidence="18 20">
    <name type="scientific">Leptospira perolatii</name>
    <dbReference type="NCBI Taxonomy" id="2023191"/>
    <lineage>
        <taxon>Bacteria</taxon>
        <taxon>Pseudomonadati</taxon>
        <taxon>Spirochaetota</taxon>
        <taxon>Spirochaetia</taxon>
        <taxon>Leptospirales</taxon>
        <taxon>Leptospiraceae</taxon>
        <taxon>Leptospira</taxon>
    </lineage>
</organism>
<dbReference type="EMBL" id="NPDY01000018">
    <property type="protein sequence ID" value="PJZ68643.1"/>
    <property type="molecule type" value="Genomic_DNA"/>
</dbReference>
<evidence type="ECO:0000256" key="4">
    <source>
        <dbReference type="ARBA" id="ARBA00022630"/>
    </source>
</evidence>
<evidence type="ECO:0000256" key="8">
    <source>
        <dbReference type="ARBA" id="ARBA00023157"/>
    </source>
</evidence>
<dbReference type="PRINTS" id="PR00368">
    <property type="entry name" value="FADPNR"/>
</dbReference>
<dbReference type="InterPro" id="IPR001100">
    <property type="entry name" value="Pyr_nuc-diS_OxRdtase"/>
</dbReference>
<feature type="binding site" evidence="12">
    <location>
        <begin position="182"/>
        <end position="189"/>
    </location>
    <ligand>
        <name>NAD(+)</name>
        <dbReference type="ChEBI" id="CHEBI:57540"/>
    </ligand>
</feature>
<evidence type="ECO:0000256" key="3">
    <source>
        <dbReference type="ARBA" id="ARBA00016961"/>
    </source>
</evidence>
<evidence type="ECO:0000256" key="6">
    <source>
        <dbReference type="ARBA" id="ARBA00023002"/>
    </source>
</evidence>
<dbReference type="Gene3D" id="3.50.50.60">
    <property type="entry name" value="FAD/NAD(P)-binding domain"/>
    <property type="match status" value="2"/>
</dbReference>
<dbReference type="OrthoDB" id="9807946at2"/>
<dbReference type="InterPro" id="IPR012999">
    <property type="entry name" value="Pyr_OxRdtase_I_AS"/>
</dbReference>
<dbReference type="PRINTS" id="PR00411">
    <property type="entry name" value="PNDRDTASEI"/>
</dbReference>
<dbReference type="Pfam" id="PF07992">
    <property type="entry name" value="Pyr_redox_2"/>
    <property type="match status" value="1"/>
</dbReference>
<evidence type="ECO:0000256" key="7">
    <source>
        <dbReference type="ARBA" id="ARBA00023027"/>
    </source>
</evidence>
<dbReference type="PANTHER" id="PTHR22912:SF151">
    <property type="entry name" value="DIHYDROLIPOYL DEHYDROGENASE, MITOCHONDRIAL"/>
    <property type="match status" value="1"/>
</dbReference>
<sequence length="471" mass="50443">MSEVYDVLVIGAGPGGYVAAIRAAQLGKKVGIVEKRKTLGGTCLNVGCIPSKALLDSSEEYHKILHKAQDHGIGVGKVSLDLNKLLERKNQVVKEVTEGVDYLMKKNKITRYEGFGKLLGGEKVEVSLVDGKKETLTAKNIILATGSVPIDIPSLPVDGKTIVTSDHAIDLRAVPKHLVVIGAGVIGLELGSVWRRLGAEVTVVELLPGLISNIDPQMGNLLQRSLEAQGIKFLFEHKVLGANLSKSGNKTSAKVKISAPDGKESELDADVVLVAVGRRPFIEGIGLETAGVQLTERKRIKVDSHFRTNVPGIYAIGDVVDGPMLAHKAEEEGVALAEQISGQAGHVNYDAIPFIIYTWPEMAWVGKGEEELRASGVEYKIGRSLFKPNARAKAMNEAEGQVKILADKKTDKILGAFVCGPRASDMIAELAVALEFGASAEDIARSFHAHPTLSEIIKEAAMAVDKWAIHA</sequence>
<evidence type="ECO:0000256" key="11">
    <source>
        <dbReference type="PIRSR" id="PIRSR000350-2"/>
    </source>
</evidence>
<proteinExistence type="inferred from homology"/>
<accession>A0A2M9ZIU9</accession>
<keyword evidence="8" id="KW-1015">Disulfide bond</keyword>
<dbReference type="PROSITE" id="PS00076">
    <property type="entry name" value="PYRIDINE_REDOX_1"/>
    <property type="match status" value="1"/>
</dbReference>
<evidence type="ECO:0000256" key="10">
    <source>
        <dbReference type="ARBA" id="ARBA00049187"/>
    </source>
</evidence>
<evidence type="ECO:0000256" key="2">
    <source>
        <dbReference type="ARBA" id="ARBA00012608"/>
    </source>
</evidence>
<evidence type="ECO:0000259" key="15">
    <source>
        <dbReference type="Pfam" id="PF02852"/>
    </source>
</evidence>
<evidence type="ECO:0000259" key="16">
    <source>
        <dbReference type="Pfam" id="PF07992"/>
    </source>
</evidence>
<evidence type="ECO:0000256" key="1">
    <source>
        <dbReference type="ARBA" id="ARBA00007532"/>
    </source>
</evidence>
<keyword evidence="4 14" id="KW-0285">Flavoprotein</keyword>
<evidence type="ECO:0000313" key="20">
    <source>
        <dbReference type="Proteomes" id="UP000231990"/>
    </source>
</evidence>
<dbReference type="Proteomes" id="UP000231990">
    <property type="component" value="Unassembled WGS sequence"/>
</dbReference>
<dbReference type="RefSeq" id="WP_100714926.1">
    <property type="nucleotide sequence ID" value="NZ_NPDY01000018.1"/>
</dbReference>
<dbReference type="GO" id="GO:0005737">
    <property type="term" value="C:cytoplasm"/>
    <property type="evidence" value="ECO:0007669"/>
    <property type="project" value="UniProtKB-ARBA"/>
</dbReference>
<dbReference type="PANTHER" id="PTHR22912">
    <property type="entry name" value="DISULFIDE OXIDOREDUCTASE"/>
    <property type="match status" value="1"/>
</dbReference>
<dbReference type="FunFam" id="3.30.390.30:FF:000001">
    <property type="entry name" value="Dihydrolipoyl dehydrogenase"/>
    <property type="match status" value="1"/>
</dbReference>
<comment type="similarity">
    <text evidence="1 14">Belongs to the class-I pyridine nucleotide-disulfide oxidoreductase family.</text>
</comment>
<dbReference type="InterPro" id="IPR006258">
    <property type="entry name" value="Lipoamide_DH"/>
</dbReference>
<feature type="binding site" evidence="12">
    <location>
        <position position="277"/>
    </location>
    <ligand>
        <name>NAD(+)</name>
        <dbReference type="ChEBI" id="CHEBI:57540"/>
    </ligand>
</feature>
<feature type="active site" description="Proton acceptor" evidence="11">
    <location>
        <position position="450"/>
    </location>
</feature>
<evidence type="ECO:0000256" key="14">
    <source>
        <dbReference type="RuleBase" id="RU003692"/>
    </source>
</evidence>
<keyword evidence="12" id="KW-0547">Nucleotide-binding</keyword>
<feature type="domain" description="FAD/NAD(P)-binding" evidence="16">
    <location>
        <begin position="5"/>
        <end position="333"/>
    </location>
</feature>
<comment type="miscellaneous">
    <text evidence="14">The active site is a redox-active disulfide bond.</text>
</comment>
<dbReference type="Proteomes" id="UP000231962">
    <property type="component" value="Unassembled WGS sequence"/>
</dbReference>
<evidence type="ECO:0000313" key="19">
    <source>
        <dbReference type="Proteomes" id="UP000231962"/>
    </source>
</evidence>
<dbReference type="InterPro" id="IPR036188">
    <property type="entry name" value="FAD/NAD-bd_sf"/>
</dbReference>
<comment type="cofactor">
    <cofactor evidence="12 14">
        <name>FAD</name>
        <dbReference type="ChEBI" id="CHEBI:57692"/>
    </cofactor>
    <text evidence="12 14">Binds 1 FAD per subunit.</text>
</comment>
<dbReference type="NCBIfam" id="TIGR01350">
    <property type="entry name" value="lipoamide_DH"/>
    <property type="match status" value="1"/>
</dbReference>
<dbReference type="InterPro" id="IPR016156">
    <property type="entry name" value="FAD/NAD-linked_Rdtase_dimer_sf"/>
</dbReference>
<name>A0A2M9ZIU9_9LEPT</name>
<protein>
    <recommendedName>
        <fullName evidence="3 14">Dihydrolipoyl dehydrogenase</fullName>
        <ecNumber evidence="2 14">1.8.1.4</ecNumber>
    </recommendedName>
</protein>
<keyword evidence="7 12" id="KW-0520">NAD</keyword>
<dbReference type="Gene3D" id="3.30.390.30">
    <property type="match status" value="1"/>
</dbReference>
<feature type="binding site" evidence="12">
    <location>
        <position position="318"/>
    </location>
    <ligand>
        <name>FAD</name>
        <dbReference type="ChEBI" id="CHEBI:57692"/>
    </ligand>
</feature>
<reference evidence="19 20" key="1">
    <citation type="submission" date="2017-07" db="EMBL/GenBank/DDBJ databases">
        <title>Leptospira spp. isolated from tropical soils.</title>
        <authorList>
            <person name="Thibeaux R."/>
            <person name="Iraola G."/>
            <person name="Ferres I."/>
            <person name="Bierque E."/>
            <person name="Girault D."/>
            <person name="Soupe-Gilbert M.-E."/>
            <person name="Picardeau M."/>
            <person name="Goarant C."/>
        </authorList>
    </citation>
    <scope>NUCLEOTIDE SEQUENCE [LARGE SCALE GENOMIC DNA]</scope>
    <source>
        <strain evidence="18 20">FH1-B-B1</strain>
        <strain evidence="17 19">FH1-B-C1</strain>
    </source>
</reference>
<evidence type="ECO:0000256" key="13">
    <source>
        <dbReference type="PIRSR" id="PIRSR000350-4"/>
    </source>
</evidence>
<feature type="domain" description="Pyridine nucleotide-disulphide oxidoreductase dimerisation" evidence="15">
    <location>
        <begin position="352"/>
        <end position="461"/>
    </location>
</feature>
<dbReference type="PIRSF" id="PIRSF000350">
    <property type="entry name" value="Mercury_reductase_MerA"/>
    <property type="match status" value="1"/>
</dbReference>
<feature type="binding site" evidence="12">
    <location>
        <position position="52"/>
    </location>
    <ligand>
        <name>FAD</name>
        <dbReference type="ChEBI" id="CHEBI:57692"/>
    </ligand>
</feature>
<dbReference type="AlphaFoldDB" id="A0A2M9ZIU9"/>
<evidence type="ECO:0000256" key="5">
    <source>
        <dbReference type="ARBA" id="ARBA00022827"/>
    </source>
</evidence>
<dbReference type="GO" id="GO:0006103">
    <property type="term" value="P:2-oxoglutarate metabolic process"/>
    <property type="evidence" value="ECO:0007669"/>
    <property type="project" value="TreeGrafter"/>
</dbReference>